<evidence type="ECO:0000313" key="2">
    <source>
        <dbReference type="Proteomes" id="UP000603453"/>
    </source>
</evidence>
<accession>A0A8H7QU71</accession>
<reference evidence="1" key="1">
    <citation type="submission" date="2020-12" db="EMBL/GenBank/DDBJ databases">
        <title>Metabolic potential, ecology and presence of endohyphal bacteria is reflected in genomic diversity of Mucoromycotina.</title>
        <authorList>
            <person name="Muszewska A."/>
            <person name="Okrasinska A."/>
            <person name="Steczkiewicz K."/>
            <person name="Drgas O."/>
            <person name="Orlowska M."/>
            <person name="Perlinska-Lenart U."/>
            <person name="Aleksandrzak-Piekarczyk T."/>
            <person name="Szatraj K."/>
            <person name="Zielenkiewicz U."/>
            <person name="Pilsyk S."/>
            <person name="Malc E."/>
            <person name="Mieczkowski P."/>
            <person name="Kruszewska J.S."/>
            <person name="Biernat P."/>
            <person name="Pawlowska J."/>
        </authorList>
    </citation>
    <scope>NUCLEOTIDE SEQUENCE</scope>
    <source>
        <strain evidence="1">WA0000017839</strain>
    </source>
</reference>
<dbReference type="EMBL" id="JAEPRD010000121">
    <property type="protein sequence ID" value="KAG2197848.1"/>
    <property type="molecule type" value="Genomic_DNA"/>
</dbReference>
<dbReference type="OrthoDB" id="27490at2759"/>
<comment type="caution">
    <text evidence="1">The sequence shown here is derived from an EMBL/GenBank/DDBJ whole genome shotgun (WGS) entry which is preliminary data.</text>
</comment>
<name>A0A8H7QU71_9FUNG</name>
<gene>
    <name evidence="1" type="ORF">INT47_009729</name>
</gene>
<sequence length="84" mass="9512">MEFNAAQNQKTAGNCLNLEKVEAFEDIQRLLEVVSMAITLSPAEDIRDVLIVWRKLDQATPNQLAFAQLGNHGFDKDNHENEGW</sequence>
<organism evidence="1 2">
    <name type="scientific">Mucor saturninus</name>
    <dbReference type="NCBI Taxonomy" id="64648"/>
    <lineage>
        <taxon>Eukaryota</taxon>
        <taxon>Fungi</taxon>
        <taxon>Fungi incertae sedis</taxon>
        <taxon>Mucoromycota</taxon>
        <taxon>Mucoromycotina</taxon>
        <taxon>Mucoromycetes</taxon>
        <taxon>Mucorales</taxon>
        <taxon>Mucorineae</taxon>
        <taxon>Mucoraceae</taxon>
        <taxon>Mucor</taxon>
    </lineage>
</organism>
<evidence type="ECO:0000313" key="1">
    <source>
        <dbReference type="EMBL" id="KAG2197848.1"/>
    </source>
</evidence>
<dbReference type="AlphaFoldDB" id="A0A8H7QU71"/>
<dbReference type="Proteomes" id="UP000603453">
    <property type="component" value="Unassembled WGS sequence"/>
</dbReference>
<proteinExistence type="predicted"/>
<keyword evidence="2" id="KW-1185">Reference proteome</keyword>
<protein>
    <submittedName>
        <fullName evidence="1">Uncharacterized protein</fullName>
    </submittedName>
</protein>